<dbReference type="GeneID" id="857197"/>
<name>Q98S58_GUITH</name>
<geneLocation type="nucleomorph" evidence="2"/>
<evidence type="ECO:0000256" key="1">
    <source>
        <dbReference type="SAM" id="Phobius"/>
    </source>
</evidence>
<evidence type="ECO:0000313" key="3">
    <source>
        <dbReference type="Proteomes" id="UP000242167"/>
    </source>
</evidence>
<dbReference type="EMBL" id="AF083031">
    <property type="protein sequence ID" value="AAK39724.1"/>
    <property type="molecule type" value="Genomic_DNA"/>
</dbReference>
<dbReference type="PIR" id="A90129">
    <property type="entry name" value="A90129"/>
</dbReference>
<sequence length="470" mass="57075">MADLWNSINLYYKNNIKKIEDKKRNINHIDFSNIINKKSTSTKESVKFFSNNFKKNYFKTNTILFSINFFKFKFFFKSAEYLFCRIKNFSRIINEEFQEFTTSVFKILISDTYNYLIKKLFKFVHLTFINDMKCLFLNVGNLKFVTKIKKKLKTKKKIFFLNNFLNKIIFSTFSFVLLDVSFLLKYKINSLNYSKKKTTYLPRIIKIKILNLQSFFSYNFKTNNFKFIINLGDKVSSRLNFYFQYLIYHEIFVTHQENINILKFILNFINRPFLRSSNAFLEKFFYKFHNLFTFSDCIIYSIFIHSLSDYYLIFKNDYKFSQGKDIKTYEVYIKAVLNIYNQFQSIKSNYIHHFMINFMKNVKTIKCCNFILVYTAFFFTCIDNGVFNDTNVWHFNNFDFFILKSFNDCFSVRTIFHLEINLEKIINYLKINKLGQYPKKQISLYDNVRKKKLTKEEKINNIFENLNYCK</sequence>
<feature type="transmembrane region" description="Helical" evidence="1">
    <location>
        <begin position="159"/>
        <end position="184"/>
    </location>
</feature>
<accession>Q98S58</accession>
<protein>
    <submittedName>
        <fullName evidence="2">Uncharacterized protein</fullName>
    </submittedName>
</protein>
<dbReference type="RefSeq" id="XP_001713415.1">
    <property type="nucleotide sequence ID" value="XM_001713363.1"/>
</dbReference>
<keyword evidence="2" id="KW-0542">Nucleomorph</keyword>
<evidence type="ECO:0000313" key="2">
    <source>
        <dbReference type="EMBL" id="AAK39724.1"/>
    </source>
</evidence>
<keyword evidence="1" id="KW-0472">Membrane</keyword>
<reference evidence="2 3" key="1">
    <citation type="journal article" date="2001" name="Nature">
        <title>The highly reduced genome of an enslaved algal nucleus.</title>
        <authorList>
            <person name="Douglas S."/>
            <person name="Zauner S."/>
            <person name="Fraunholz M."/>
            <person name="Beaton M."/>
            <person name="Penny S."/>
            <person name="Deng L."/>
            <person name="Wu X."/>
            <person name="Reith M."/>
            <person name="Cavalier-Smith T."/>
            <person name="Maier U."/>
        </authorList>
    </citation>
    <scope>NUCLEOTIDE SEQUENCE [LARGE SCALE GENOMIC DNA]</scope>
</reference>
<keyword evidence="1" id="KW-1133">Transmembrane helix</keyword>
<dbReference type="AlphaFoldDB" id="Q98S58"/>
<proteinExistence type="predicted"/>
<organism evidence="2 3">
    <name type="scientific">Guillardia theta</name>
    <name type="common">Cryptophyte</name>
    <name type="synonym">Cryptomonas phi</name>
    <dbReference type="NCBI Taxonomy" id="55529"/>
    <lineage>
        <taxon>Eukaryota</taxon>
        <taxon>Cryptophyceae</taxon>
        <taxon>Pyrenomonadales</taxon>
        <taxon>Geminigeraceae</taxon>
        <taxon>Guillardia</taxon>
    </lineage>
</organism>
<dbReference type="Proteomes" id="UP000242167">
    <property type="component" value="Nucleomorph 3"/>
</dbReference>
<gene>
    <name evidence="2" type="primary">orf470</name>
</gene>
<keyword evidence="1" id="KW-0812">Transmembrane</keyword>